<dbReference type="GO" id="GO:0005524">
    <property type="term" value="F:ATP binding"/>
    <property type="evidence" value="ECO:0007669"/>
    <property type="project" value="UniProtKB-UniRule"/>
</dbReference>
<evidence type="ECO:0000256" key="7">
    <source>
        <dbReference type="PROSITE-ProRule" id="PRU00146"/>
    </source>
</evidence>
<evidence type="ECO:0000256" key="4">
    <source>
        <dbReference type="ARBA" id="ARBA00022833"/>
    </source>
</evidence>
<evidence type="ECO:0000256" key="1">
    <source>
        <dbReference type="ARBA" id="ARBA00022723"/>
    </source>
</evidence>
<sequence>MAQQNESKATDSDAQPGASESVRASAGSDPGAKEGGGDMAAPYGTRSRNRTGNARINYAEDKDIEMDNYDYYHKNGHDGSGKKPSRQSTAAANGDGPLRGSGSRKLGLDDGKSAGSSQNGSREQSSSNGGGGGGGGGSTTASQAAQASVALQPSSRKRKAAATQSATASSMSSPAVMSTKRVGNAMQITAPLRETNLMTFEHSKARPENGRMKADDGTVLEPNDHVYLVCEPPGEPYYLGRIMEFLHAQNDTSKHVDAVRINWFYRPKDIGRKAVDTRQVFATMHSDISPLTALRGKCRIMHRGEIDSMDQFRKTPDSFWYEKLYDRYIQKNYDLIPTASIVNVPDKVKKVLDERWKFVLVEQGRGKELTSAVKLCKRCSGYCASNDSVDCAVCHNTYHMNCVRPPLLKKPSRGFAWSCAACSRAQERKLEARNTPSGNDVNGDLEDDDLLDDEDEDAQGIETDRTTPADEEHHHQGTAEQIYQASLWPWRYLGMHCKPEDALDYDDRIYPRASTRIGPRHQANVTPWPGRPVEYVKPLEIKRGPRGPKISKEALDAEKAMRGKRPKWVQDQPPGYVARGEDHDENDPNATSTLLWRPPAQDKISETDVKDYMEKAQGLAKKLGLPERSTNLQDTALETLFCHGYDPSAALQDLPNTQQEVFKEPMLTPTEQKKFEEGVAKYGSELHLVMKHVKTMTPGEVVRYYYTWKKTERGQQIWGTFAGRKGKKHARRAEEAANKLADDVADHDDDSAFDSAKAVEKKRSFICQFCATTSSRQWRRAPNTSSGIVADNANKANGKDKGSQCVVALCRRCAELWRRYGIRFEEMEEVAKKVAQSGGRAWKRKQDEELLKELQAAQEMGLMTPDRDVTPLSGSLTNAGLEPPRKKLKGAPGPVDRDQDSAYSDGGSVTGSGLSKKKDKYAESTPIPEMPKPRVLPCAICDQMEPLGEQHISCRECRLTVHRNCYGIMDNRMQGKWICDMCSNDKNPQLSIQYKCVLCPVEHTEQDFVEQPKLTHHKKKMSEKDRERERLEVQQARKAAEYYRKQQEELNRPVNPREPLKRTADNNWVHVTCAVWTPEVKFGNAKALEPSEGIPSIPRSRYDEALKLTVRLDHVECARQQGHMLGFDVSPVKGSRRDQFNVVTLNGESGTMSAVLWCKDHIPTKTIAHHMHEVVSESGLNALQFYVQNYKQADLTLTGTVRKANLMMNAAKVSGGPTQPSGPRRTSVAGSTATTANGTGPHARNGEPTEAATNALQPGEKVCITCGIDVTPKWWPIDDLQERKLTNGYHGAIGSEARKFVDQRKFQCHQCRKAPRTPKPYRTAMAQIFLDLFYSFGNCLNCFPGSPTLKVNSRNFKILRLLGEGGFSYVYLVEDTSTHELFALKKIRCPFGAESVQQAMREVDAYRLFDHIPTIISAVDHAVATERGADEATKTVYVLLPYYRRGNLQDMINANMVNRATFPERHLMMLFLGVCKALRAMHEYRPGPAERMEMGNEEDHQADGPSRGGRRGAGAGGSKMGTRGKRTEEEEEPEQERPLMENENQISSSGPGGKVQSYAHRDIKPGNIMIDDSGSTPILMDLGSVAPSPVPVTSQSLALQIQDTAAEHSTMPYRAPELFDVRTGTVIDTKTDIWSLGCTLYACLVGKSPFEMRSDETGGTLSLCVLGGDWRFPDESPGGAKRVNSIGQAKARAAAGGSDGPADGPAGSGSVPISEPIREIVRRCLKVEPAERPDIDELITMVERVIEELPDSGGYGSP</sequence>
<feature type="region of interest" description="Disordered" evidence="9">
    <location>
        <begin position="559"/>
        <end position="601"/>
    </location>
</feature>
<dbReference type="FunFam" id="3.30.40.10:FF:000486">
    <property type="entry name" value="PHD finger and BAH domain (Snt2)"/>
    <property type="match status" value="1"/>
</dbReference>
<dbReference type="InterPro" id="IPR013083">
    <property type="entry name" value="Znf_RING/FYVE/PHD"/>
</dbReference>
<feature type="compositionally biased region" description="Low complexity" evidence="9">
    <location>
        <begin position="1226"/>
        <end position="1240"/>
    </location>
</feature>
<dbReference type="PANTHER" id="PTHR47672:SF1">
    <property type="entry name" value="E3 UBIQUITIN-PROTEIN LIGASE SNT2"/>
    <property type="match status" value="1"/>
</dbReference>
<evidence type="ECO:0000256" key="2">
    <source>
        <dbReference type="ARBA" id="ARBA00022741"/>
    </source>
</evidence>
<name>A0AB34G4A2_9HYPO</name>
<dbReference type="InterPro" id="IPR029617">
    <property type="entry name" value="Snt2"/>
</dbReference>
<dbReference type="InterPro" id="IPR008271">
    <property type="entry name" value="Ser/Thr_kinase_AS"/>
</dbReference>
<feature type="binding site" evidence="8">
    <location>
        <position position="1385"/>
    </location>
    <ligand>
        <name>ATP</name>
        <dbReference type="ChEBI" id="CHEBI:30616"/>
    </ligand>
</feature>
<dbReference type="Gene3D" id="1.10.10.60">
    <property type="entry name" value="Homeodomain-like"/>
    <property type="match status" value="1"/>
</dbReference>
<dbReference type="Pfam" id="PF13832">
    <property type="entry name" value="zf-HC5HC2H_2"/>
    <property type="match status" value="1"/>
</dbReference>
<dbReference type="InterPro" id="IPR000949">
    <property type="entry name" value="ELM2_dom"/>
</dbReference>
<dbReference type="GO" id="GO:0036205">
    <property type="term" value="P:histone catabolic process"/>
    <property type="evidence" value="ECO:0007669"/>
    <property type="project" value="TreeGrafter"/>
</dbReference>
<feature type="compositionally biased region" description="Low complexity" evidence="9">
    <location>
        <begin position="161"/>
        <end position="178"/>
    </location>
</feature>
<feature type="compositionally biased region" description="Basic and acidic residues" evidence="9">
    <location>
        <begin position="1489"/>
        <end position="1502"/>
    </location>
</feature>
<evidence type="ECO:0000259" key="11">
    <source>
        <dbReference type="PROSITE" id="PS50016"/>
    </source>
</evidence>
<gene>
    <name evidence="15" type="ORF">O9K51_01041</name>
</gene>
<dbReference type="InterPro" id="IPR000719">
    <property type="entry name" value="Prot_kinase_dom"/>
</dbReference>
<dbReference type="SMART" id="SM00439">
    <property type="entry name" value="BAH"/>
    <property type="match status" value="1"/>
</dbReference>
<dbReference type="SMART" id="SM00220">
    <property type="entry name" value="S_TKc"/>
    <property type="match status" value="1"/>
</dbReference>
<dbReference type="InterPro" id="IPR001965">
    <property type="entry name" value="Znf_PHD"/>
</dbReference>
<dbReference type="PROSITE" id="PS51293">
    <property type="entry name" value="SANT"/>
    <property type="match status" value="1"/>
</dbReference>
<evidence type="ECO:0000313" key="16">
    <source>
        <dbReference type="Proteomes" id="UP001163105"/>
    </source>
</evidence>
<dbReference type="FunFam" id="3.30.40.10:FF:000899">
    <property type="entry name" value="PHD finger and BAH domain-containing protein"/>
    <property type="match status" value="1"/>
</dbReference>
<dbReference type="SMART" id="SM01189">
    <property type="entry name" value="ELM2"/>
    <property type="match status" value="1"/>
</dbReference>
<evidence type="ECO:0000256" key="5">
    <source>
        <dbReference type="ARBA" id="ARBA00022840"/>
    </source>
</evidence>
<feature type="region of interest" description="Disordered" evidence="9">
    <location>
        <begin position="1"/>
        <end position="179"/>
    </location>
</feature>
<keyword evidence="3 7" id="KW-0863">Zinc-finger</keyword>
<dbReference type="PROSITE" id="PS51038">
    <property type="entry name" value="BAH"/>
    <property type="match status" value="1"/>
</dbReference>
<evidence type="ECO:0000313" key="15">
    <source>
        <dbReference type="EMBL" id="KAJ6446270.1"/>
    </source>
</evidence>
<evidence type="ECO:0000259" key="10">
    <source>
        <dbReference type="PROSITE" id="PS50011"/>
    </source>
</evidence>
<keyword evidence="2 8" id="KW-0547">Nucleotide-binding</keyword>
<dbReference type="SUPFAM" id="SSF56112">
    <property type="entry name" value="Protein kinase-like (PK-like)"/>
    <property type="match status" value="1"/>
</dbReference>
<feature type="compositionally biased region" description="Low complexity" evidence="9">
    <location>
        <begin position="115"/>
        <end position="127"/>
    </location>
</feature>
<feature type="region of interest" description="Disordered" evidence="9">
    <location>
        <begin position="862"/>
        <end position="928"/>
    </location>
</feature>
<dbReference type="SMART" id="SM00249">
    <property type="entry name" value="PHD"/>
    <property type="match status" value="2"/>
</dbReference>
<dbReference type="InterPro" id="IPR011009">
    <property type="entry name" value="Kinase-like_dom_sf"/>
</dbReference>
<organism evidence="15 16">
    <name type="scientific">Purpureocillium lavendulum</name>
    <dbReference type="NCBI Taxonomy" id="1247861"/>
    <lineage>
        <taxon>Eukaryota</taxon>
        <taxon>Fungi</taxon>
        <taxon>Dikarya</taxon>
        <taxon>Ascomycota</taxon>
        <taxon>Pezizomycotina</taxon>
        <taxon>Sordariomycetes</taxon>
        <taxon>Hypocreomycetidae</taxon>
        <taxon>Hypocreales</taxon>
        <taxon>Ophiocordycipitaceae</taxon>
        <taxon>Purpureocillium</taxon>
    </lineage>
</organism>
<dbReference type="PANTHER" id="PTHR47672">
    <property type="entry name" value="E3 UBIQUITIN-PROTEIN LIGASE SNT2"/>
    <property type="match status" value="1"/>
</dbReference>
<dbReference type="PROSITE" id="PS00108">
    <property type="entry name" value="PROTEIN_KINASE_ST"/>
    <property type="match status" value="1"/>
</dbReference>
<dbReference type="Pfam" id="PF13831">
    <property type="entry name" value="PHD_2"/>
    <property type="match status" value="1"/>
</dbReference>
<keyword evidence="4" id="KW-0862">Zinc</keyword>
<feature type="domain" description="ELM2" evidence="13">
    <location>
        <begin position="513"/>
        <end position="658"/>
    </location>
</feature>
<reference evidence="15" key="1">
    <citation type="submission" date="2023-01" db="EMBL/GenBank/DDBJ databases">
        <title>The growth and conidiation of Purpureocillium lavendulum are regulated by nitrogen source and histone H3K14 acetylation.</title>
        <authorList>
            <person name="Tang P."/>
            <person name="Han J."/>
            <person name="Zhang C."/>
            <person name="Tang P."/>
            <person name="Qi F."/>
            <person name="Zhang K."/>
            <person name="Liang L."/>
        </authorList>
    </citation>
    <scope>NUCLEOTIDE SEQUENCE</scope>
    <source>
        <strain evidence="15">YMF1.00683</strain>
    </source>
</reference>
<evidence type="ECO:0000256" key="3">
    <source>
        <dbReference type="ARBA" id="ARBA00022771"/>
    </source>
</evidence>
<feature type="compositionally biased region" description="Gly residues" evidence="9">
    <location>
        <begin position="128"/>
        <end position="138"/>
    </location>
</feature>
<evidence type="ECO:0000256" key="9">
    <source>
        <dbReference type="SAM" id="MobiDB-lite"/>
    </source>
</evidence>
<evidence type="ECO:0000256" key="8">
    <source>
        <dbReference type="PROSITE-ProRule" id="PRU10141"/>
    </source>
</evidence>
<feature type="domain" description="PHD-type" evidence="11">
    <location>
        <begin position="373"/>
        <end position="425"/>
    </location>
</feature>
<dbReference type="PROSITE" id="PS50011">
    <property type="entry name" value="PROTEIN_KINASE_DOM"/>
    <property type="match status" value="1"/>
</dbReference>
<feature type="domain" description="BAH" evidence="12">
    <location>
        <begin position="218"/>
        <end position="336"/>
    </location>
</feature>
<evidence type="ECO:0000259" key="13">
    <source>
        <dbReference type="PROSITE" id="PS51156"/>
    </source>
</evidence>
<dbReference type="Pfam" id="PF00628">
    <property type="entry name" value="PHD"/>
    <property type="match status" value="1"/>
</dbReference>
<dbReference type="GO" id="GO:0004672">
    <property type="term" value="F:protein kinase activity"/>
    <property type="evidence" value="ECO:0007669"/>
    <property type="project" value="InterPro"/>
</dbReference>
<dbReference type="SUPFAM" id="SSF46689">
    <property type="entry name" value="Homeodomain-like"/>
    <property type="match status" value="1"/>
</dbReference>
<comment type="caution">
    <text evidence="15">The sequence shown here is derived from an EMBL/GenBank/DDBJ whole genome shotgun (WGS) entry which is preliminary data.</text>
</comment>
<dbReference type="PROSITE" id="PS00107">
    <property type="entry name" value="PROTEIN_KINASE_ATP"/>
    <property type="match status" value="1"/>
</dbReference>
<dbReference type="Pfam" id="PF00069">
    <property type="entry name" value="Pkinase"/>
    <property type="match status" value="2"/>
</dbReference>
<dbReference type="CDD" id="cd15497">
    <property type="entry name" value="PHD1_Snt2p_like"/>
    <property type="match status" value="1"/>
</dbReference>
<dbReference type="InterPro" id="IPR043151">
    <property type="entry name" value="BAH_sf"/>
</dbReference>
<dbReference type="InterPro" id="IPR001025">
    <property type="entry name" value="BAH_dom"/>
</dbReference>
<dbReference type="FunFam" id="2.30.30.490:FF:000018">
    <property type="entry name" value="Lid2 complex component snt2"/>
    <property type="match status" value="1"/>
</dbReference>
<feature type="region of interest" description="Disordered" evidence="9">
    <location>
        <begin position="1213"/>
        <end position="1254"/>
    </location>
</feature>
<keyword evidence="16" id="KW-1185">Reference proteome</keyword>
<dbReference type="PROSITE" id="PS51156">
    <property type="entry name" value="ELM2"/>
    <property type="match status" value="1"/>
</dbReference>
<feature type="region of interest" description="Disordered" evidence="9">
    <location>
        <begin position="1688"/>
        <end position="1714"/>
    </location>
</feature>
<feature type="domain" description="SANT" evidence="14">
    <location>
        <begin position="668"/>
        <end position="713"/>
    </location>
</feature>
<accession>A0AB34G4A2</accession>
<feature type="compositionally biased region" description="Low complexity" evidence="9">
    <location>
        <begin position="1693"/>
        <end position="1710"/>
    </location>
</feature>
<dbReference type="GO" id="GO:0004842">
    <property type="term" value="F:ubiquitin-protein transferase activity"/>
    <property type="evidence" value="ECO:0007669"/>
    <property type="project" value="TreeGrafter"/>
</dbReference>
<dbReference type="FunFam" id="1.10.510.10:FF:000550">
    <property type="entry name" value="Serine/threonine kinase 16"/>
    <property type="match status" value="1"/>
</dbReference>
<protein>
    <submittedName>
        <fullName evidence="15">Bromo adjacent homology (BAH) domain protein</fullName>
    </submittedName>
</protein>
<dbReference type="InterPro" id="IPR019787">
    <property type="entry name" value="Znf_PHD-finger"/>
</dbReference>
<dbReference type="Gene3D" id="1.10.510.10">
    <property type="entry name" value="Transferase(Phosphotransferase) domain 1"/>
    <property type="match status" value="1"/>
</dbReference>
<dbReference type="Gene3D" id="3.30.40.10">
    <property type="entry name" value="Zinc/RING finger domain, C3HC4 (zinc finger)"/>
    <property type="match status" value="2"/>
</dbReference>
<evidence type="ECO:0000259" key="12">
    <source>
        <dbReference type="PROSITE" id="PS51038"/>
    </source>
</evidence>
<dbReference type="SUPFAM" id="SSF57903">
    <property type="entry name" value="FYVE/PHD zinc finger"/>
    <property type="match status" value="2"/>
</dbReference>
<feature type="region of interest" description="Disordered" evidence="9">
    <location>
        <begin position="430"/>
        <end position="451"/>
    </location>
</feature>
<proteinExistence type="predicted"/>
<dbReference type="PROSITE" id="PS50016">
    <property type="entry name" value="ZF_PHD_2"/>
    <property type="match status" value="2"/>
</dbReference>
<evidence type="ECO:0000256" key="6">
    <source>
        <dbReference type="ARBA" id="ARBA00023242"/>
    </source>
</evidence>
<dbReference type="Pfam" id="PF01426">
    <property type="entry name" value="BAH"/>
    <property type="match status" value="1"/>
</dbReference>
<dbReference type="GO" id="GO:0008270">
    <property type="term" value="F:zinc ion binding"/>
    <property type="evidence" value="ECO:0007669"/>
    <property type="project" value="UniProtKB-KW"/>
</dbReference>
<evidence type="ECO:0000259" key="14">
    <source>
        <dbReference type="PROSITE" id="PS51293"/>
    </source>
</evidence>
<dbReference type="Proteomes" id="UP001163105">
    <property type="component" value="Unassembled WGS sequence"/>
</dbReference>
<keyword evidence="5 8" id="KW-0067">ATP-binding</keyword>
<feature type="domain" description="Protein kinase" evidence="10">
    <location>
        <begin position="1356"/>
        <end position="1746"/>
    </location>
</feature>
<dbReference type="Gene3D" id="2.30.30.490">
    <property type="match status" value="1"/>
</dbReference>
<feature type="compositionally biased region" description="Low complexity" evidence="9">
    <location>
        <begin position="139"/>
        <end position="154"/>
    </location>
</feature>
<keyword evidence="1" id="KW-0479">Metal-binding</keyword>
<dbReference type="InterPro" id="IPR009057">
    <property type="entry name" value="Homeodomain-like_sf"/>
</dbReference>
<dbReference type="FunFam" id="1.10.10.60:FF:000377">
    <property type="entry name" value="DNA-binding E3 ubiquitin-protein ligase"/>
    <property type="match status" value="1"/>
</dbReference>
<feature type="compositionally biased region" description="Basic and acidic residues" evidence="9">
    <location>
        <begin position="70"/>
        <end position="81"/>
    </location>
</feature>
<dbReference type="GO" id="GO:0048189">
    <property type="term" value="C:Lid2 complex"/>
    <property type="evidence" value="ECO:0007669"/>
    <property type="project" value="TreeGrafter"/>
</dbReference>
<keyword evidence="6" id="KW-0539">Nucleus</keyword>
<feature type="region of interest" description="Disordered" evidence="9">
    <location>
        <begin position="1489"/>
        <end position="1559"/>
    </location>
</feature>
<dbReference type="Gene3D" id="3.30.200.20">
    <property type="entry name" value="Phosphorylase Kinase, domain 1"/>
    <property type="match status" value="1"/>
</dbReference>
<dbReference type="InterPro" id="IPR017884">
    <property type="entry name" value="SANT_dom"/>
</dbReference>
<dbReference type="InterPro" id="IPR011011">
    <property type="entry name" value="Znf_FYVE_PHD"/>
</dbReference>
<dbReference type="EMBL" id="JAQHRD010000001">
    <property type="protein sequence ID" value="KAJ6446270.1"/>
    <property type="molecule type" value="Genomic_DNA"/>
</dbReference>
<dbReference type="GO" id="GO:0003682">
    <property type="term" value="F:chromatin binding"/>
    <property type="evidence" value="ECO:0007669"/>
    <property type="project" value="InterPro"/>
</dbReference>
<feature type="domain" description="PHD-type" evidence="11">
    <location>
        <begin position="935"/>
        <end position="985"/>
    </location>
</feature>
<dbReference type="InterPro" id="IPR017441">
    <property type="entry name" value="Protein_kinase_ATP_BS"/>
</dbReference>